<gene>
    <name evidence="2" type="ORF">SNEC2469_LOCUS13041</name>
</gene>
<proteinExistence type="predicted"/>
<evidence type="ECO:0000313" key="2">
    <source>
        <dbReference type="EMBL" id="CAE7464908.1"/>
    </source>
</evidence>
<evidence type="ECO:0000256" key="1">
    <source>
        <dbReference type="SAM" id="MobiDB-lite"/>
    </source>
</evidence>
<keyword evidence="3" id="KW-1185">Reference proteome</keyword>
<reference evidence="2" key="1">
    <citation type="submission" date="2021-02" db="EMBL/GenBank/DDBJ databases">
        <authorList>
            <person name="Dougan E. K."/>
            <person name="Rhodes N."/>
            <person name="Thang M."/>
            <person name="Chan C."/>
        </authorList>
    </citation>
    <scope>NUCLEOTIDE SEQUENCE</scope>
</reference>
<name>A0A812S860_9DINO</name>
<organism evidence="2 3">
    <name type="scientific">Symbiodinium necroappetens</name>
    <dbReference type="NCBI Taxonomy" id="1628268"/>
    <lineage>
        <taxon>Eukaryota</taxon>
        <taxon>Sar</taxon>
        <taxon>Alveolata</taxon>
        <taxon>Dinophyceae</taxon>
        <taxon>Suessiales</taxon>
        <taxon>Symbiodiniaceae</taxon>
        <taxon>Symbiodinium</taxon>
    </lineage>
</organism>
<feature type="region of interest" description="Disordered" evidence="1">
    <location>
        <begin position="16"/>
        <end position="58"/>
    </location>
</feature>
<comment type="caution">
    <text evidence="2">The sequence shown here is derived from an EMBL/GenBank/DDBJ whole genome shotgun (WGS) entry which is preliminary data.</text>
</comment>
<evidence type="ECO:0000313" key="3">
    <source>
        <dbReference type="Proteomes" id="UP000601435"/>
    </source>
</evidence>
<accession>A0A812S860</accession>
<dbReference type="EMBL" id="CAJNJA010020794">
    <property type="protein sequence ID" value="CAE7464908.1"/>
    <property type="molecule type" value="Genomic_DNA"/>
</dbReference>
<sequence length="185" mass="20280">MLPAENIPTVQNAAVVQGDRDPGPRQIPLDRGTVVNDPSGTREETGFVPPPTNVTGNGRDDVALGGYTYAGNCLVVKDWRVLAEDSGSDGMDVTWSSFWESGGTVAHAGGFNCFWDAYGFYNTPGTYVAKQLEAVMGDLNERLRVERRRAEGIFNPLRDYLSVMVIVAPEFTQELPQAIPHWSQM</sequence>
<dbReference type="Proteomes" id="UP000601435">
    <property type="component" value="Unassembled WGS sequence"/>
</dbReference>
<protein>
    <submittedName>
        <fullName evidence="2">Uncharacterized protein</fullName>
    </submittedName>
</protein>
<dbReference type="AlphaFoldDB" id="A0A812S860"/>